<keyword evidence="2" id="KW-0813">Transport</keyword>
<feature type="domain" description="Solute-binding protein family 5" evidence="5">
    <location>
        <begin position="87"/>
        <end position="475"/>
    </location>
</feature>
<dbReference type="PIRSF" id="PIRSF002741">
    <property type="entry name" value="MppA"/>
    <property type="match status" value="1"/>
</dbReference>
<proteinExistence type="inferred from homology"/>
<dbReference type="PANTHER" id="PTHR30290:SF9">
    <property type="entry name" value="OLIGOPEPTIDE-BINDING PROTEIN APPA"/>
    <property type="match status" value="1"/>
</dbReference>
<sequence>MKKLTILVLLFAFVLSASVVTMAEEVELKDPWVSEKPQGEHGGTIMQAVLGDPRTFNTVIANETSSTDVTDGPIFEGLVTRHGVTTEFIPRLAHDWEISEDGTVYTFYLREGVQWHDGEPFTADDVIFTMDVISDEDIPTSTRSVLRVAGEFPEYRKIDDYTVEFELPEPFAPFMNSIGTYIIPEHKLRDAYEAGEFTEAWGVDTDPSEIVGTGPFMLTDFVPGERIVKDANPYYWRLDPEGERLPYLDRWVKVIVESTEVQDLLFQNGEVHFNSIQGRNYGRFEQLKERGDFELIDAGPTFSTNFLVFNLNPNNPNLEDRPEKKEWFDILEFRRAVAHAFDKDTMINQAQAGFGTPQWSPVSTPNQQFLNEDVRTYPYDLDRSRELLEEAGFEWDNNGNLVDWEGREVEFNIATNAGNDERETIMNIIADDLRELGMQINTAPVEFNALVNQLQSEFDFDTILIGLTGGVEPHSGANVWTSDGPLHMWHPMQEEPHRDWEARIDELFELGAQAVEIEDRIEYYNEFQEIIADQVPLIYTTAPNAIYGVRNNLENHNISAYGGVTWNLYEQYLAY</sequence>
<evidence type="ECO:0000256" key="4">
    <source>
        <dbReference type="SAM" id="SignalP"/>
    </source>
</evidence>
<dbReference type="CDD" id="cd08500">
    <property type="entry name" value="PBP2_NikA_DppA_OppA_like_4"/>
    <property type="match status" value="1"/>
</dbReference>
<dbReference type="Gene3D" id="3.10.105.10">
    <property type="entry name" value="Dipeptide-binding Protein, Domain 3"/>
    <property type="match status" value="1"/>
</dbReference>
<dbReference type="AlphaFoldDB" id="A0A931F6M6"/>
<dbReference type="EMBL" id="JADPIE010000004">
    <property type="protein sequence ID" value="MBF8437095.1"/>
    <property type="molecule type" value="Genomic_DNA"/>
</dbReference>
<dbReference type="SUPFAM" id="SSF53850">
    <property type="entry name" value="Periplasmic binding protein-like II"/>
    <property type="match status" value="1"/>
</dbReference>
<dbReference type="GO" id="GO:0042597">
    <property type="term" value="C:periplasmic space"/>
    <property type="evidence" value="ECO:0007669"/>
    <property type="project" value="UniProtKB-ARBA"/>
</dbReference>
<dbReference type="PANTHER" id="PTHR30290">
    <property type="entry name" value="PERIPLASMIC BINDING COMPONENT OF ABC TRANSPORTER"/>
    <property type="match status" value="1"/>
</dbReference>
<protein>
    <submittedName>
        <fullName evidence="6">ABC transporter substrate-binding protein</fullName>
    </submittedName>
</protein>
<organism evidence="6 7">
    <name type="scientific">Halonatronomonas betaini</name>
    <dbReference type="NCBI Taxonomy" id="2778430"/>
    <lineage>
        <taxon>Bacteria</taxon>
        <taxon>Bacillati</taxon>
        <taxon>Bacillota</taxon>
        <taxon>Clostridia</taxon>
        <taxon>Halanaerobiales</taxon>
        <taxon>Halarsenatibacteraceae</taxon>
        <taxon>Halonatronomonas</taxon>
    </lineage>
</organism>
<dbReference type="Pfam" id="PF00496">
    <property type="entry name" value="SBP_bac_5"/>
    <property type="match status" value="1"/>
</dbReference>
<comment type="caution">
    <text evidence="6">The sequence shown here is derived from an EMBL/GenBank/DDBJ whole genome shotgun (WGS) entry which is preliminary data.</text>
</comment>
<dbReference type="GO" id="GO:0043190">
    <property type="term" value="C:ATP-binding cassette (ABC) transporter complex"/>
    <property type="evidence" value="ECO:0007669"/>
    <property type="project" value="InterPro"/>
</dbReference>
<evidence type="ECO:0000256" key="1">
    <source>
        <dbReference type="ARBA" id="ARBA00005695"/>
    </source>
</evidence>
<comment type="similarity">
    <text evidence="1">Belongs to the bacterial solute-binding protein 5 family.</text>
</comment>
<evidence type="ECO:0000259" key="5">
    <source>
        <dbReference type="Pfam" id="PF00496"/>
    </source>
</evidence>
<reference evidence="6" key="1">
    <citation type="submission" date="2020-11" db="EMBL/GenBank/DDBJ databases">
        <title>Halonatronomonas betainensis gen. nov., sp. nov. a novel haloalkaliphilic representative of the family Halanaerobiacae capable of betaine degradation.</title>
        <authorList>
            <person name="Boltyanskaya Y."/>
            <person name="Kevbrin V."/>
            <person name="Detkova E."/>
            <person name="Grouzdev D.S."/>
            <person name="Koziaeva V."/>
            <person name="Zhilina T."/>
        </authorList>
    </citation>
    <scope>NUCLEOTIDE SEQUENCE</scope>
    <source>
        <strain evidence="6">Z-7014</strain>
    </source>
</reference>
<dbReference type="Gene3D" id="3.40.190.10">
    <property type="entry name" value="Periplasmic binding protein-like II"/>
    <property type="match status" value="1"/>
</dbReference>
<keyword evidence="3 4" id="KW-0732">Signal</keyword>
<dbReference type="RefSeq" id="WP_270454033.1">
    <property type="nucleotide sequence ID" value="NZ_JADPIE010000004.1"/>
</dbReference>
<dbReference type="InterPro" id="IPR030678">
    <property type="entry name" value="Peptide/Ni-bd"/>
</dbReference>
<feature type="chain" id="PRO_5036804918" evidence="4">
    <location>
        <begin position="24"/>
        <end position="575"/>
    </location>
</feature>
<name>A0A931F6M6_9FIRM</name>
<dbReference type="GO" id="GO:0015833">
    <property type="term" value="P:peptide transport"/>
    <property type="evidence" value="ECO:0007669"/>
    <property type="project" value="TreeGrafter"/>
</dbReference>
<feature type="signal peptide" evidence="4">
    <location>
        <begin position="1"/>
        <end position="23"/>
    </location>
</feature>
<dbReference type="InterPro" id="IPR039424">
    <property type="entry name" value="SBP_5"/>
</dbReference>
<gene>
    <name evidence="6" type="ORF">I0Q91_08405</name>
</gene>
<dbReference type="Proteomes" id="UP000621436">
    <property type="component" value="Unassembled WGS sequence"/>
</dbReference>
<accession>A0A931F6M6</accession>
<evidence type="ECO:0000256" key="2">
    <source>
        <dbReference type="ARBA" id="ARBA00022448"/>
    </source>
</evidence>
<keyword evidence="7" id="KW-1185">Reference proteome</keyword>
<dbReference type="Gene3D" id="3.90.76.10">
    <property type="entry name" value="Dipeptide-binding Protein, Domain 1"/>
    <property type="match status" value="1"/>
</dbReference>
<dbReference type="GO" id="GO:1904680">
    <property type="term" value="F:peptide transmembrane transporter activity"/>
    <property type="evidence" value="ECO:0007669"/>
    <property type="project" value="TreeGrafter"/>
</dbReference>
<evidence type="ECO:0000256" key="3">
    <source>
        <dbReference type="ARBA" id="ARBA00022729"/>
    </source>
</evidence>
<dbReference type="InterPro" id="IPR000914">
    <property type="entry name" value="SBP_5_dom"/>
</dbReference>
<evidence type="ECO:0000313" key="7">
    <source>
        <dbReference type="Proteomes" id="UP000621436"/>
    </source>
</evidence>
<evidence type="ECO:0000313" key="6">
    <source>
        <dbReference type="EMBL" id="MBF8437095.1"/>
    </source>
</evidence>